<gene>
    <name evidence="2" type="ORF">JYU34_011801</name>
</gene>
<feature type="compositionally biased region" description="Basic and acidic residues" evidence="1">
    <location>
        <begin position="12"/>
        <end position="21"/>
    </location>
</feature>
<evidence type="ECO:0000313" key="3">
    <source>
        <dbReference type="Proteomes" id="UP000823941"/>
    </source>
</evidence>
<comment type="caution">
    <text evidence="2">The sequence shown here is derived from an EMBL/GenBank/DDBJ whole genome shotgun (WGS) entry which is preliminary data.</text>
</comment>
<feature type="compositionally biased region" description="Polar residues" evidence="1">
    <location>
        <begin position="301"/>
        <end position="310"/>
    </location>
</feature>
<evidence type="ECO:0000313" key="2">
    <source>
        <dbReference type="EMBL" id="KAG7303315.1"/>
    </source>
</evidence>
<evidence type="ECO:0000256" key="1">
    <source>
        <dbReference type="SAM" id="MobiDB-lite"/>
    </source>
</evidence>
<organism evidence="2 3">
    <name type="scientific">Plutella xylostella</name>
    <name type="common">Diamondback moth</name>
    <name type="synonym">Plutella maculipennis</name>
    <dbReference type="NCBI Taxonomy" id="51655"/>
    <lineage>
        <taxon>Eukaryota</taxon>
        <taxon>Metazoa</taxon>
        <taxon>Ecdysozoa</taxon>
        <taxon>Arthropoda</taxon>
        <taxon>Hexapoda</taxon>
        <taxon>Insecta</taxon>
        <taxon>Pterygota</taxon>
        <taxon>Neoptera</taxon>
        <taxon>Endopterygota</taxon>
        <taxon>Lepidoptera</taxon>
        <taxon>Glossata</taxon>
        <taxon>Ditrysia</taxon>
        <taxon>Yponomeutoidea</taxon>
        <taxon>Plutellidae</taxon>
        <taxon>Plutella</taxon>
    </lineage>
</organism>
<feature type="compositionally biased region" description="Polar residues" evidence="1">
    <location>
        <begin position="71"/>
        <end position="80"/>
    </location>
</feature>
<protein>
    <submittedName>
        <fullName evidence="2">Uncharacterized protein</fullName>
    </submittedName>
</protein>
<feature type="compositionally biased region" description="Basic and acidic residues" evidence="1">
    <location>
        <begin position="127"/>
        <end position="140"/>
    </location>
</feature>
<dbReference type="Proteomes" id="UP000823941">
    <property type="component" value="Chromosome 16"/>
</dbReference>
<feature type="region of interest" description="Disordered" evidence="1">
    <location>
        <begin position="127"/>
        <end position="146"/>
    </location>
</feature>
<feature type="region of interest" description="Disordered" evidence="1">
    <location>
        <begin position="36"/>
        <end position="93"/>
    </location>
</feature>
<dbReference type="EMBL" id="JAHIBW010000016">
    <property type="protein sequence ID" value="KAG7303315.1"/>
    <property type="molecule type" value="Genomic_DNA"/>
</dbReference>
<keyword evidence="3" id="KW-1185">Reference proteome</keyword>
<proteinExistence type="predicted"/>
<name>A0ABQ7QEX2_PLUXY</name>
<feature type="compositionally biased region" description="Basic residues" evidence="1">
    <location>
        <begin position="1"/>
        <end position="11"/>
    </location>
</feature>
<reference evidence="2 3" key="1">
    <citation type="submission" date="2021-06" db="EMBL/GenBank/DDBJ databases">
        <title>A haploid diamondback moth (Plutella xylostella L.) genome assembly resolves 31 chromosomes and identifies a diamide resistance mutation.</title>
        <authorList>
            <person name="Ward C.M."/>
            <person name="Perry K.D."/>
            <person name="Baker G."/>
            <person name="Powis K."/>
            <person name="Heckel D.G."/>
            <person name="Baxter S.W."/>
        </authorList>
    </citation>
    <scope>NUCLEOTIDE SEQUENCE [LARGE SCALE GENOMIC DNA]</scope>
    <source>
        <strain evidence="2 3">LV</strain>
        <tissue evidence="2">Single pupa</tissue>
    </source>
</reference>
<feature type="region of interest" description="Disordered" evidence="1">
    <location>
        <begin position="1"/>
        <end position="22"/>
    </location>
</feature>
<feature type="region of interest" description="Disordered" evidence="1">
    <location>
        <begin position="301"/>
        <end position="327"/>
    </location>
</feature>
<accession>A0ABQ7QEX2</accession>
<sequence>MEARRPPRPRPRQPDGLRKLSNENLLIIERHLLGEIPEKLRPRAPPPRPTDLALARPAPGLLSACLHIPDSPNSPHYSPTDSERSSETGSPLKKSFSFREKFSRLSFLGKHKERSKIKAIAEDEHEKTEELLEEEPEKKPLYGSKGMQEQRASKRFWFFRQKEIERRERSLFSLNKRSKSFEFLPRAIEEETEVPNYSTLQHNKLHSSQSFGFGSEAYLAETQYGDHTPPSFKFHDDDEDVFALHSIKESASETSKEHGSSVSTMTSTNSSGIHILQRGSVQDILDEFDKTVELFNENYTSDCEPYTQTPSELSKKEKRKSSSFSTLPSPKVVQLNPFKPVVSEEFKQELSVVLSGRASASEVAGPRRGSVTDWFVLEERTDKYRRALTRPTTRVRRVSSTKYVSNACHVYLDDVWNVIRFVRKICHFTWSERYFYYQLSTVAYIMIVY</sequence>